<dbReference type="RefSeq" id="WP_166855655.1">
    <property type="nucleotide sequence ID" value="NZ_JAAQOM010000001.1"/>
</dbReference>
<dbReference type="Gene3D" id="1.10.10.60">
    <property type="entry name" value="Homeodomain-like"/>
    <property type="match status" value="2"/>
</dbReference>
<keyword evidence="4" id="KW-0472">Membrane</keyword>
<keyword evidence="7" id="KW-1185">Reference proteome</keyword>
<keyword evidence="2" id="KW-0238">DNA-binding</keyword>
<sequence length="396" mass="43845">MQHFYRKALVVFVFLLIADALVACYCVYRSNPSLSLMPPEPGATRWHAAAITDVSFGGASTVRILDTTQRSLRFDFRVSGIIPHPWAWAALLIDGADGKPGLADLSKYSTLSFLAKCRPANSLILNVVTLDASVTKQGVKQTWLPVMTYFSCNERGMPVSLDLTRLAIPGWWYEAEHVDIARRSYRLDRVAKLEFGAGPFSLHETDSHVEISDLTLHGRDDRYLVVLAVVVVLGWCVFGAWFFRAQSRALTATVDSRLRKDLTFVAYRHLTVEPFEDKEKAAILRFIASHYADSGLDLDGVAAGTGANRGKINDVLKGELGMTFNSYLKKLRLTEAARLLTAEAGATVAEIARSVGYANSAYLNRIFKEEYGCSPRQFRNLAARSDILGDQDPAGR</sequence>
<comment type="caution">
    <text evidence="6">The sequence shown here is derived from an EMBL/GenBank/DDBJ whole genome shotgun (WGS) entry which is preliminary data.</text>
</comment>
<dbReference type="SMART" id="SM00342">
    <property type="entry name" value="HTH_ARAC"/>
    <property type="match status" value="1"/>
</dbReference>
<dbReference type="InterPro" id="IPR018062">
    <property type="entry name" value="HTH_AraC-typ_CS"/>
</dbReference>
<evidence type="ECO:0000256" key="3">
    <source>
        <dbReference type="ARBA" id="ARBA00023163"/>
    </source>
</evidence>
<keyword evidence="1" id="KW-0805">Transcription regulation</keyword>
<dbReference type="PROSITE" id="PS00041">
    <property type="entry name" value="HTH_ARAC_FAMILY_1"/>
    <property type="match status" value="1"/>
</dbReference>
<feature type="domain" description="HTH araC/xylS-type" evidence="5">
    <location>
        <begin position="281"/>
        <end position="381"/>
    </location>
</feature>
<organism evidence="6 7">
    <name type="scientific">Telluria antibiotica</name>
    <dbReference type="NCBI Taxonomy" id="2717319"/>
    <lineage>
        <taxon>Bacteria</taxon>
        <taxon>Pseudomonadati</taxon>
        <taxon>Pseudomonadota</taxon>
        <taxon>Betaproteobacteria</taxon>
        <taxon>Burkholderiales</taxon>
        <taxon>Oxalobacteraceae</taxon>
        <taxon>Telluria group</taxon>
        <taxon>Telluria</taxon>
    </lineage>
</organism>
<proteinExistence type="predicted"/>
<dbReference type="PANTHER" id="PTHR43280">
    <property type="entry name" value="ARAC-FAMILY TRANSCRIPTIONAL REGULATOR"/>
    <property type="match status" value="1"/>
</dbReference>
<reference evidence="6 7" key="1">
    <citation type="submission" date="2020-03" db="EMBL/GenBank/DDBJ databases">
        <title>Genome sequence of strain Massilia sp. TW-1.</title>
        <authorList>
            <person name="Chaudhary D.K."/>
        </authorList>
    </citation>
    <scope>NUCLEOTIDE SEQUENCE [LARGE SCALE GENOMIC DNA]</scope>
    <source>
        <strain evidence="6 7">TW-1</strain>
    </source>
</reference>
<evidence type="ECO:0000313" key="7">
    <source>
        <dbReference type="Proteomes" id="UP000716322"/>
    </source>
</evidence>
<accession>A0ABX0P4V7</accession>
<protein>
    <submittedName>
        <fullName evidence="6">Helix-turn-helix transcriptional regulator</fullName>
    </submittedName>
</protein>
<dbReference type="Pfam" id="PF12833">
    <property type="entry name" value="HTH_18"/>
    <property type="match status" value="1"/>
</dbReference>
<dbReference type="SUPFAM" id="SSF46689">
    <property type="entry name" value="Homeodomain-like"/>
    <property type="match status" value="1"/>
</dbReference>
<dbReference type="EMBL" id="JAAQOM010000001">
    <property type="protein sequence ID" value="NIA52267.1"/>
    <property type="molecule type" value="Genomic_DNA"/>
</dbReference>
<evidence type="ECO:0000256" key="2">
    <source>
        <dbReference type="ARBA" id="ARBA00023125"/>
    </source>
</evidence>
<evidence type="ECO:0000256" key="4">
    <source>
        <dbReference type="SAM" id="Phobius"/>
    </source>
</evidence>
<evidence type="ECO:0000313" key="6">
    <source>
        <dbReference type="EMBL" id="NIA52267.1"/>
    </source>
</evidence>
<keyword evidence="4" id="KW-1133">Transmembrane helix</keyword>
<keyword evidence="3" id="KW-0804">Transcription</keyword>
<keyword evidence="4" id="KW-0812">Transmembrane</keyword>
<evidence type="ECO:0000259" key="5">
    <source>
        <dbReference type="PROSITE" id="PS01124"/>
    </source>
</evidence>
<dbReference type="PRINTS" id="PR00032">
    <property type="entry name" value="HTHARAC"/>
</dbReference>
<gene>
    <name evidence="6" type="ORF">HAV22_01180</name>
</gene>
<feature type="transmembrane region" description="Helical" evidence="4">
    <location>
        <begin position="223"/>
        <end position="243"/>
    </location>
</feature>
<dbReference type="PROSITE" id="PS01124">
    <property type="entry name" value="HTH_ARAC_FAMILY_2"/>
    <property type="match status" value="1"/>
</dbReference>
<dbReference type="InterPro" id="IPR018060">
    <property type="entry name" value="HTH_AraC"/>
</dbReference>
<name>A0ABX0P4V7_9BURK</name>
<dbReference type="PANTHER" id="PTHR43280:SF27">
    <property type="entry name" value="TRANSCRIPTIONAL REGULATOR MTLR"/>
    <property type="match status" value="1"/>
</dbReference>
<evidence type="ECO:0000256" key="1">
    <source>
        <dbReference type="ARBA" id="ARBA00023015"/>
    </source>
</evidence>
<dbReference type="InterPro" id="IPR020449">
    <property type="entry name" value="Tscrpt_reg_AraC-type_HTH"/>
</dbReference>
<dbReference type="Proteomes" id="UP000716322">
    <property type="component" value="Unassembled WGS sequence"/>
</dbReference>
<dbReference type="InterPro" id="IPR009057">
    <property type="entry name" value="Homeodomain-like_sf"/>
</dbReference>